<dbReference type="Proteomes" id="UP000001593">
    <property type="component" value="Unassembled WGS sequence"/>
</dbReference>
<keyword evidence="6 12" id="KW-1133">Transmembrane helix</keyword>
<dbReference type="PANTHER" id="PTHR46531:SF1">
    <property type="entry name" value="ZINC TRANSPORTER 6"/>
    <property type="match status" value="1"/>
</dbReference>
<evidence type="ECO:0000313" key="14">
    <source>
        <dbReference type="EMBL" id="EDO40267.1"/>
    </source>
</evidence>
<dbReference type="KEGG" id="nve:5511926"/>
<gene>
    <name evidence="14" type="ORF">NEMVEDRAFT_v1g107804</name>
</gene>
<dbReference type="PANTHER" id="PTHR46531">
    <property type="entry name" value="ZINC TRANSPORTER 6"/>
    <property type="match status" value="1"/>
</dbReference>
<dbReference type="HOGENOM" id="CLU_034201_1_0_1"/>
<comment type="similarity">
    <text evidence="2">Belongs to the cation diffusion facilitator (CDF) transporter (TC 2.A.4) family. SLC30A subfamily.</text>
</comment>
<keyword evidence="4 12" id="KW-0812">Transmembrane</keyword>
<evidence type="ECO:0000313" key="15">
    <source>
        <dbReference type="Proteomes" id="UP000001593"/>
    </source>
</evidence>
<dbReference type="AlphaFoldDB" id="A7S7N6"/>
<keyword evidence="8" id="KW-0406">Ion transport</keyword>
<evidence type="ECO:0000256" key="4">
    <source>
        <dbReference type="ARBA" id="ARBA00022692"/>
    </source>
</evidence>
<dbReference type="FunCoup" id="A7S7N6">
    <property type="interactions" value="418"/>
</dbReference>
<protein>
    <recommendedName>
        <fullName evidence="13">Cation efflux protein transmembrane domain-containing protein</fullName>
    </recommendedName>
</protein>
<dbReference type="OMA" id="NIVCTGF"/>
<evidence type="ECO:0000256" key="8">
    <source>
        <dbReference type="ARBA" id="ARBA00023065"/>
    </source>
</evidence>
<reference evidence="14 15" key="1">
    <citation type="journal article" date="2007" name="Science">
        <title>Sea anemone genome reveals ancestral eumetazoan gene repertoire and genomic organization.</title>
        <authorList>
            <person name="Putnam N.H."/>
            <person name="Srivastava M."/>
            <person name="Hellsten U."/>
            <person name="Dirks B."/>
            <person name="Chapman J."/>
            <person name="Salamov A."/>
            <person name="Terry A."/>
            <person name="Shapiro H."/>
            <person name="Lindquist E."/>
            <person name="Kapitonov V.V."/>
            <person name="Jurka J."/>
            <person name="Genikhovich G."/>
            <person name="Grigoriev I.V."/>
            <person name="Lucas S.M."/>
            <person name="Steele R.E."/>
            <person name="Finnerty J.R."/>
            <person name="Technau U."/>
            <person name="Martindale M.Q."/>
            <person name="Rokhsar D.S."/>
        </authorList>
    </citation>
    <scope>NUCLEOTIDE SEQUENCE [LARGE SCALE GENOMIC DNA]</scope>
    <source>
        <strain evidence="15">CH2 X CH6</strain>
    </source>
</reference>
<dbReference type="SUPFAM" id="SSF161111">
    <property type="entry name" value="Cation efflux protein transmembrane domain-like"/>
    <property type="match status" value="1"/>
</dbReference>
<dbReference type="GO" id="GO:0006829">
    <property type="term" value="P:zinc ion transport"/>
    <property type="evidence" value="ECO:0000318"/>
    <property type="project" value="GO_Central"/>
</dbReference>
<evidence type="ECO:0000256" key="9">
    <source>
        <dbReference type="ARBA" id="ARBA00023136"/>
    </source>
</evidence>
<comment type="function">
    <text evidence="11">Has probably no intrinsic transporter activity but together with SLC30A5 forms a functional zinc ion:proton antiporter heterodimer, mediating zinc entry into the lumen of organelles along the secretory pathway. As part of that zinc ion:proton antiporter, contributes to zinc ion homeostasis within the early secretory pathway and regulates the activation and folding of enzymes like alkaline phosphatases and enzymes involved in phosphatidylinositol glycan anchor biosynthesis.</text>
</comment>
<feature type="transmembrane region" description="Helical" evidence="12">
    <location>
        <begin position="31"/>
        <end position="54"/>
    </location>
</feature>
<keyword evidence="7" id="KW-0333">Golgi apparatus</keyword>
<evidence type="ECO:0000256" key="3">
    <source>
        <dbReference type="ARBA" id="ARBA00022448"/>
    </source>
</evidence>
<dbReference type="InterPro" id="IPR058533">
    <property type="entry name" value="Cation_efflux_TM"/>
</dbReference>
<dbReference type="EMBL" id="DS469594">
    <property type="protein sequence ID" value="EDO40267.1"/>
    <property type="molecule type" value="Genomic_DNA"/>
</dbReference>
<keyword evidence="15" id="KW-1185">Reference proteome</keyword>
<evidence type="ECO:0000256" key="11">
    <source>
        <dbReference type="ARBA" id="ARBA00045455"/>
    </source>
</evidence>
<evidence type="ECO:0000256" key="10">
    <source>
        <dbReference type="ARBA" id="ARBA00038600"/>
    </source>
</evidence>
<dbReference type="InterPro" id="IPR027469">
    <property type="entry name" value="Cation_efflux_TMD_sf"/>
</dbReference>
<feature type="transmembrane region" description="Helical" evidence="12">
    <location>
        <begin position="167"/>
        <end position="188"/>
    </location>
</feature>
<dbReference type="GO" id="GO:0008324">
    <property type="term" value="F:monoatomic cation transmembrane transporter activity"/>
    <property type="evidence" value="ECO:0007669"/>
    <property type="project" value="InterPro"/>
</dbReference>
<evidence type="ECO:0000256" key="7">
    <source>
        <dbReference type="ARBA" id="ARBA00023034"/>
    </source>
</evidence>
<dbReference type="GO" id="GO:0005794">
    <property type="term" value="C:Golgi apparatus"/>
    <property type="evidence" value="ECO:0000318"/>
    <property type="project" value="GO_Central"/>
</dbReference>
<evidence type="ECO:0000256" key="12">
    <source>
        <dbReference type="SAM" id="Phobius"/>
    </source>
</evidence>
<organism evidence="14 15">
    <name type="scientific">Nematostella vectensis</name>
    <name type="common">Starlet sea anemone</name>
    <dbReference type="NCBI Taxonomy" id="45351"/>
    <lineage>
        <taxon>Eukaryota</taxon>
        <taxon>Metazoa</taxon>
        <taxon>Cnidaria</taxon>
        <taxon>Anthozoa</taxon>
        <taxon>Hexacorallia</taxon>
        <taxon>Actiniaria</taxon>
        <taxon>Edwardsiidae</taxon>
        <taxon>Nematostella</taxon>
    </lineage>
</organism>
<dbReference type="Gene3D" id="1.20.1510.10">
    <property type="entry name" value="Cation efflux protein transmembrane domain"/>
    <property type="match status" value="1"/>
</dbReference>
<evidence type="ECO:0000256" key="2">
    <source>
        <dbReference type="ARBA" id="ARBA00008873"/>
    </source>
</evidence>
<comment type="subunit">
    <text evidence="10">Heterodimer with SLC30A5; form a functional zinc ion transmembrane transporter.</text>
</comment>
<dbReference type="Pfam" id="PF01545">
    <property type="entry name" value="Cation_efflux"/>
    <property type="match status" value="1"/>
</dbReference>
<keyword evidence="9 12" id="KW-0472">Membrane</keyword>
<comment type="subcellular location">
    <subcellularLocation>
        <location evidence="1">Golgi apparatus</location>
        <location evidence="1">trans-Golgi network membrane</location>
        <topology evidence="1">Multi-pass membrane protein</topology>
    </subcellularLocation>
</comment>
<dbReference type="InterPro" id="IPR002524">
    <property type="entry name" value="Cation_efflux"/>
</dbReference>
<feature type="transmembrane region" description="Helical" evidence="12">
    <location>
        <begin position="194"/>
        <end position="215"/>
    </location>
</feature>
<dbReference type="InterPro" id="IPR052005">
    <property type="entry name" value="CDF_SLC30A"/>
</dbReference>
<evidence type="ECO:0000256" key="5">
    <source>
        <dbReference type="ARBA" id="ARBA00022833"/>
    </source>
</evidence>
<dbReference type="STRING" id="45351.A7S7N6"/>
<proteinExistence type="inferred from homology"/>
<evidence type="ECO:0000256" key="6">
    <source>
        <dbReference type="ARBA" id="ARBA00022989"/>
    </source>
</evidence>
<evidence type="ECO:0000259" key="13">
    <source>
        <dbReference type="Pfam" id="PF01545"/>
    </source>
</evidence>
<sequence length="322" mass="35606">WKIFWLLLGNIALTFVLFVYSGSTNSLALTAFSYLTIFDVLSLFTCLLSLWVSLQKPTSAFSFGYERYEVLAVFSSTILTMFGALFIFKESIERLLLPVEIVTDSLFFLSIAGLFLHLLVTFAAGNKPLQQVSKAAASNWLQDAVTDLGHSICGFTPMLGRALIQKFNPIALLGIAGALSVLITDACVDYNKSFIADSLCAMVMTSIIWATMLPLSVYSGQALLQTCPVDIMSQIDKCLREASTLDGVLEFRNEHFWTVSFGRMAGSLHVRIRRDANEQMVLAHVINKLSHLVSDLTIQVFKDDWIRSTSGTKLATLSSLPQ</sequence>
<dbReference type="NCBIfam" id="TIGR01297">
    <property type="entry name" value="CDF"/>
    <property type="match status" value="1"/>
</dbReference>
<keyword evidence="5" id="KW-0862">Zinc</keyword>
<dbReference type="PhylomeDB" id="A7S7N6"/>
<name>A7S7N6_NEMVE</name>
<feature type="transmembrane region" description="Helical" evidence="12">
    <location>
        <begin position="66"/>
        <end position="87"/>
    </location>
</feature>
<dbReference type="InParanoid" id="A7S7N6"/>
<evidence type="ECO:0000256" key="1">
    <source>
        <dbReference type="ARBA" id="ARBA00004166"/>
    </source>
</evidence>
<accession>A7S7N6</accession>
<dbReference type="GO" id="GO:0016020">
    <property type="term" value="C:membrane"/>
    <property type="evidence" value="ECO:0007669"/>
    <property type="project" value="InterPro"/>
</dbReference>
<feature type="non-terminal residue" evidence="14">
    <location>
        <position position="1"/>
    </location>
</feature>
<feature type="transmembrane region" description="Helical" evidence="12">
    <location>
        <begin position="107"/>
        <end position="125"/>
    </location>
</feature>
<feature type="non-terminal residue" evidence="14">
    <location>
        <position position="322"/>
    </location>
</feature>
<keyword evidence="3" id="KW-0813">Transport</keyword>
<feature type="domain" description="Cation efflux protein transmembrane" evidence="13">
    <location>
        <begin position="6"/>
        <end position="224"/>
    </location>
</feature>
<dbReference type="eggNOG" id="KOG1484">
    <property type="taxonomic scope" value="Eukaryota"/>
</dbReference>